<dbReference type="EMBL" id="HBGD01004407">
    <property type="protein sequence ID" value="CAD9080406.1"/>
    <property type="molecule type" value="Transcribed_RNA"/>
</dbReference>
<dbReference type="PANTHER" id="PTHR34894:SF5">
    <property type="entry name" value="EF-HAND DOMAIN-CONTAINING PROTEIN"/>
    <property type="match status" value="1"/>
</dbReference>
<protein>
    <submittedName>
        <fullName evidence="3">Uncharacterized protein</fullName>
    </submittedName>
</protein>
<feature type="compositionally biased region" description="Basic and acidic residues" evidence="2">
    <location>
        <begin position="562"/>
        <end position="574"/>
    </location>
</feature>
<feature type="region of interest" description="Disordered" evidence="2">
    <location>
        <begin position="694"/>
        <end position="773"/>
    </location>
</feature>
<keyword evidence="1" id="KW-0175">Coiled coil</keyword>
<feature type="compositionally biased region" description="Basic and acidic residues" evidence="2">
    <location>
        <begin position="68"/>
        <end position="78"/>
    </location>
</feature>
<accession>A0A7S1KPJ6</accession>
<evidence type="ECO:0000256" key="1">
    <source>
        <dbReference type="SAM" id="Coils"/>
    </source>
</evidence>
<feature type="compositionally biased region" description="Basic residues" evidence="2">
    <location>
        <begin position="732"/>
        <end position="748"/>
    </location>
</feature>
<evidence type="ECO:0000313" key="3">
    <source>
        <dbReference type="EMBL" id="CAD9080406.1"/>
    </source>
</evidence>
<feature type="compositionally biased region" description="Basic and acidic residues" evidence="2">
    <location>
        <begin position="760"/>
        <end position="773"/>
    </location>
</feature>
<feature type="compositionally biased region" description="Polar residues" evidence="2">
    <location>
        <begin position="626"/>
        <end position="637"/>
    </location>
</feature>
<proteinExistence type="predicted"/>
<feature type="region of interest" description="Disordered" evidence="2">
    <location>
        <begin position="32"/>
        <end position="105"/>
    </location>
</feature>
<feature type="region of interest" description="Disordered" evidence="2">
    <location>
        <begin position="562"/>
        <end position="585"/>
    </location>
</feature>
<feature type="region of interest" description="Disordered" evidence="2">
    <location>
        <begin position="140"/>
        <end position="171"/>
    </location>
</feature>
<feature type="compositionally biased region" description="Basic and acidic residues" evidence="2">
    <location>
        <begin position="614"/>
        <end position="625"/>
    </location>
</feature>
<feature type="compositionally biased region" description="Low complexity" evidence="2">
    <location>
        <begin position="36"/>
        <end position="52"/>
    </location>
</feature>
<dbReference type="AlphaFoldDB" id="A0A7S1KPJ6"/>
<feature type="coiled-coil region" evidence="1">
    <location>
        <begin position="458"/>
        <end position="520"/>
    </location>
</feature>
<dbReference type="PANTHER" id="PTHR34894">
    <property type="entry name" value="SAM-DEPENDENT METHYLTRANSFERASE RSMI, CONSERVED SITE"/>
    <property type="match status" value="1"/>
</dbReference>
<feature type="region of interest" description="Disordered" evidence="2">
    <location>
        <begin position="599"/>
        <end position="678"/>
    </location>
</feature>
<feature type="compositionally biased region" description="Polar residues" evidence="2">
    <location>
        <begin position="88"/>
        <end position="105"/>
    </location>
</feature>
<feature type="compositionally biased region" description="Polar residues" evidence="2">
    <location>
        <begin position="140"/>
        <end position="157"/>
    </location>
</feature>
<reference evidence="3" key="1">
    <citation type="submission" date="2021-01" db="EMBL/GenBank/DDBJ databases">
        <authorList>
            <person name="Corre E."/>
            <person name="Pelletier E."/>
            <person name="Niang G."/>
            <person name="Scheremetjew M."/>
            <person name="Finn R."/>
            <person name="Kale V."/>
            <person name="Holt S."/>
            <person name="Cochrane G."/>
            <person name="Meng A."/>
            <person name="Brown T."/>
            <person name="Cohen L."/>
        </authorList>
    </citation>
    <scope>NUCLEOTIDE SEQUENCE</scope>
    <source>
        <strain evidence="3">WS</strain>
    </source>
</reference>
<name>A0A7S1KPJ6_9EUKA</name>
<feature type="compositionally biased region" description="Basic residues" evidence="2">
    <location>
        <begin position="642"/>
        <end position="656"/>
    </location>
</feature>
<sequence>MNNPLGDIHDSLSGHNRGHQLQYIAPVQSVSPTNFQQQSHKNSYSHSQQSSSPHKRVHQLKNTGLRKSGGENRSHTQNDDDDAPNLPLRSQQYQPPSLNSNDQRPISVQSDSTVLYQDDQADIYHYTVDFQADALNPQHQMENTQKSSTTTLTGNKTSQDKTPLDGNSGATKKLQKRVMKIHEKTATSKLGHNSHGHTRPSSADSVERLLKPGRKNISLPQDEHQNLLSASVNLKKRTPKYYRDLLAADRSTDVSYLLDAELKTLTVNQIMNQRKQGKKLPPLHNGSHDLSAANPLQERIKFPSVLGQVLRMIGKPTELNLPPTKIPEEFHVNENSPIVTDQKKESTFDPETGIWNTHTFPSKIPTSRVEVVHLSKAFEQMIHAVKETTKMNSIEELTALMDVLDAVGTEVVRQVHVHCAERGVLLKVLLEVFQNTNKQALYFYQKARQMVYHKHNEMKSLASKVSDLNNLVAQKNNEVNLFRNEVHELKLKLREQREQIKKLMKDREMQAAELQKVQEEQFRRLRAHAPKQIAMQTTMTMQRIDLLEAKAMEALNEEHRRIEEQKRQEEEERAAAQALKDAQEELRRAEEERLLLEEMRRKEEEEKSDDEFLDVDKDNDKRVQTDYESTVSVNVQTDAVKFKNKRNKKEKRKLKYRNSPTRPKTPPRVSQPIMQPVVQPVSVGGDEFEVRQNTLESRGNGSSDDDEDEVDRVEGDTKKSNTRHQTLVVPKKSMRQKSPRTRGLRKPKPVVPLNQKSPKSRSDKPRTRADKTSEVKLRTLSQDDLFELFHDLVVNNHGSRKYSLRWVNKNVLDLLSELTDSDFLASTTDMRNIRRFVYDYHLVKFGLATIAVQHLAEFLHNVKQYYRESSRVRTFIQFCVLAQWYGKEQQDIYTLSTLSLYLRALNFTKSILNKKALKELEEGTLYVSETFVFNLLDRLKLPLSEDEHQQFFNTVSQQSEEGYIYFDDLSILLIATYHKHEEGQTIVGDVSDVLNVPQGEENDPVSAKNSARSSGKTSSVSVAAFKRVVRNFFGKIYVVGTDVNDPTFVRRNENITKRDLVQVYTQCQRLVVEIINSLEQPDVRGKFLEVHSNLYRIVNEVALEEALTHYKNYMCVLLHERQDENSQVFSRMISNLMH</sequence>
<gene>
    <name evidence="3" type="ORF">PCOS0759_LOCUS3646</name>
</gene>
<feature type="region of interest" description="Disordered" evidence="2">
    <location>
        <begin position="185"/>
        <end position="206"/>
    </location>
</feature>
<evidence type="ECO:0000256" key="2">
    <source>
        <dbReference type="SAM" id="MobiDB-lite"/>
    </source>
</evidence>
<organism evidence="3">
    <name type="scientific">Percolomonas cosmopolitus</name>
    <dbReference type="NCBI Taxonomy" id="63605"/>
    <lineage>
        <taxon>Eukaryota</taxon>
        <taxon>Discoba</taxon>
        <taxon>Heterolobosea</taxon>
        <taxon>Tetramitia</taxon>
        <taxon>Eutetramitia</taxon>
        <taxon>Percolomonadidae</taxon>
        <taxon>Percolomonas</taxon>
    </lineage>
</organism>